<dbReference type="PANTHER" id="PTHR13031:SF0">
    <property type="entry name" value="RIBONUCLEASE P PROTEIN SUBUNIT P30"/>
    <property type="match status" value="1"/>
</dbReference>
<dbReference type="GO" id="GO:0005655">
    <property type="term" value="C:nucleolar ribonuclease P complex"/>
    <property type="evidence" value="ECO:0007669"/>
    <property type="project" value="TreeGrafter"/>
</dbReference>
<name>A0A8J9X5U8_PHATR</name>
<feature type="region of interest" description="Disordered" evidence="4">
    <location>
        <begin position="1"/>
        <end position="25"/>
    </location>
</feature>
<comment type="similarity">
    <text evidence="2">Belongs to the eukaryotic/archaeal RNase P protein component 3 family.</text>
</comment>
<dbReference type="Gene3D" id="3.20.20.140">
    <property type="entry name" value="Metal-dependent hydrolases"/>
    <property type="match status" value="1"/>
</dbReference>
<dbReference type="EMBL" id="OU594943">
    <property type="protein sequence ID" value="CAG9285093.1"/>
    <property type="molecule type" value="Genomic_DNA"/>
</dbReference>
<dbReference type="SUPFAM" id="SSF89550">
    <property type="entry name" value="PHP domain-like"/>
    <property type="match status" value="1"/>
</dbReference>
<comment type="subcellular location">
    <subcellularLocation>
        <location evidence="1">Nucleus</location>
    </subcellularLocation>
</comment>
<accession>A0A8J9X5U8</accession>
<evidence type="ECO:0000256" key="4">
    <source>
        <dbReference type="SAM" id="MobiDB-lite"/>
    </source>
</evidence>
<dbReference type="AlphaFoldDB" id="A0A8J9X5U8"/>
<dbReference type="Proteomes" id="UP000836788">
    <property type="component" value="Chromosome 2"/>
</dbReference>
<proteinExistence type="inferred from homology"/>
<dbReference type="InterPro" id="IPR016195">
    <property type="entry name" value="Pol/histidinol_Pase-like"/>
</dbReference>
<keyword evidence="3" id="KW-0819">tRNA processing</keyword>
<dbReference type="GO" id="GO:0003723">
    <property type="term" value="F:RNA binding"/>
    <property type="evidence" value="ECO:0007669"/>
    <property type="project" value="TreeGrafter"/>
</dbReference>
<protein>
    <submittedName>
        <fullName evidence="5">Uncharacterized protein</fullName>
    </submittedName>
</protein>
<organism evidence="5">
    <name type="scientific">Phaeodactylum tricornutum</name>
    <name type="common">Diatom</name>
    <dbReference type="NCBI Taxonomy" id="2850"/>
    <lineage>
        <taxon>Eukaryota</taxon>
        <taxon>Sar</taxon>
        <taxon>Stramenopiles</taxon>
        <taxon>Ochrophyta</taxon>
        <taxon>Bacillariophyta</taxon>
        <taxon>Bacillariophyceae</taxon>
        <taxon>Bacillariophycidae</taxon>
        <taxon>Naviculales</taxon>
        <taxon>Phaeodactylaceae</taxon>
        <taxon>Phaeodactylum</taxon>
    </lineage>
</organism>
<gene>
    <name evidence="5" type="ORF">PTTT1_LOCUS27936</name>
</gene>
<evidence type="ECO:0000313" key="5">
    <source>
        <dbReference type="EMBL" id="CAG9285093.1"/>
    </source>
</evidence>
<dbReference type="GO" id="GO:0008033">
    <property type="term" value="P:tRNA processing"/>
    <property type="evidence" value="ECO:0007669"/>
    <property type="project" value="UniProtKB-KW"/>
</dbReference>
<reference evidence="5" key="1">
    <citation type="submission" date="2022-02" db="EMBL/GenBank/DDBJ databases">
        <authorList>
            <person name="Giguere J D."/>
        </authorList>
    </citation>
    <scope>NUCLEOTIDE SEQUENCE</scope>
    <source>
        <strain evidence="5">CCAP 1055/1</strain>
    </source>
</reference>
<dbReference type="InterPro" id="IPR002738">
    <property type="entry name" value="RNase_P_p30"/>
</dbReference>
<dbReference type="Pfam" id="PF01876">
    <property type="entry name" value="RNase_P_p30"/>
    <property type="match status" value="1"/>
</dbReference>
<evidence type="ECO:0000256" key="3">
    <source>
        <dbReference type="ARBA" id="ARBA00022694"/>
    </source>
</evidence>
<evidence type="ECO:0000256" key="1">
    <source>
        <dbReference type="ARBA" id="ARBA00004123"/>
    </source>
</evidence>
<sequence length="344" mass="37754">MAGQKRARSQKQSQSSKSARKKVLNANDPRPVLDLWVPLPKDADSLPQTVMVWRLLDRLESTGFSHAALTHTVYGRPTPNTDDAESALPDSLWKDRPVTKGIKKANIKVLRRLHVVVENLVDLGRYNGPAIDGYDLVSISPRNDAAFSAACSSALAAQIITLDYTAGRGGNQLPFKIGAVDVRAAIERKAVFEIPYAPAILNRNQRKAIIQTCRELQVASLGVTPQVLVSSGPRTERNFDAGPMALRMPSDVVNLLRTVMHFDEQVSSQALTMGPNFALEQSKRYRFGKSLITDIHTEASYTDEDEKHLEILDQGNRKTKGTSSKIAEPDGDGDVVIEDGFIAL</sequence>
<dbReference type="PANTHER" id="PTHR13031">
    <property type="entry name" value="RIBONUCLEASE P SUBUNIT P30"/>
    <property type="match status" value="1"/>
</dbReference>
<evidence type="ECO:0000256" key="2">
    <source>
        <dbReference type="ARBA" id="ARBA00007331"/>
    </source>
</evidence>